<gene>
    <name evidence="1" type="ORF">C5615_35320</name>
</gene>
<name>A0A2S8I2Y4_BURCE</name>
<evidence type="ECO:0008006" key="3">
    <source>
        <dbReference type="Google" id="ProtNLM"/>
    </source>
</evidence>
<dbReference type="RefSeq" id="WP_105393555.1">
    <property type="nucleotide sequence ID" value="NZ_PUIQ01000079.1"/>
</dbReference>
<comment type="caution">
    <text evidence="1">The sequence shown here is derived from an EMBL/GenBank/DDBJ whole genome shotgun (WGS) entry which is preliminary data.</text>
</comment>
<accession>A0A2S8I2Y4</accession>
<evidence type="ECO:0000313" key="2">
    <source>
        <dbReference type="Proteomes" id="UP000238206"/>
    </source>
</evidence>
<dbReference type="SUPFAM" id="SSF53335">
    <property type="entry name" value="S-adenosyl-L-methionine-dependent methyltransferases"/>
    <property type="match status" value="1"/>
</dbReference>
<organism evidence="1 2">
    <name type="scientific">Burkholderia cepacia</name>
    <name type="common">Pseudomonas cepacia</name>
    <dbReference type="NCBI Taxonomy" id="292"/>
    <lineage>
        <taxon>Bacteria</taxon>
        <taxon>Pseudomonadati</taxon>
        <taxon>Pseudomonadota</taxon>
        <taxon>Betaproteobacteria</taxon>
        <taxon>Burkholderiales</taxon>
        <taxon>Burkholderiaceae</taxon>
        <taxon>Burkholderia</taxon>
        <taxon>Burkholderia cepacia complex</taxon>
    </lineage>
</organism>
<dbReference type="InterPro" id="IPR029063">
    <property type="entry name" value="SAM-dependent_MTases_sf"/>
</dbReference>
<proteinExistence type="predicted"/>
<sequence>MSAHIKDYLSGDEALQMLHAQFSHSADLYRFLLMRRVMHLTGGVIQHGPLAGFNIGKHATWREEDNASKVLGFYEQEVCALLDRLVGRCDVLVDLGGADGFYAVGMVERGLYRESHCFEIEDQSRANIAAIAAANGAADRVHLYGAATSTFVRDLAAVGVDFRRAAVLVDIESNEFDVLTAECLHDLRHSHVIVEIHDFMRPHDGAQRYAELRERAQVDFHVHSFTTGSRDPSSIPFLRQGWTDTDRWLLCSESRATLMTWLYLEPKEAN</sequence>
<dbReference type="Proteomes" id="UP000238206">
    <property type="component" value="Unassembled WGS sequence"/>
</dbReference>
<protein>
    <recommendedName>
        <fullName evidence="3">Methyltransferase FkbM domain-containing protein</fullName>
    </recommendedName>
</protein>
<dbReference type="AlphaFoldDB" id="A0A2S8I2Y4"/>
<dbReference type="EMBL" id="PUIQ01000079">
    <property type="protein sequence ID" value="PQP09160.1"/>
    <property type="molecule type" value="Genomic_DNA"/>
</dbReference>
<evidence type="ECO:0000313" key="1">
    <source>
        <dbReference type="EMBL" id="PQP09160.1"/>
    </source>
</evidence>
<reference evidence="1 2" key="1">
    <citation type="submission" date="2018-02" db="EMBL/GenBank/DDBJ databases">
        <title>Draft genome sequencing of Burkholderia cepacia Y14-15.</title>
        <authorList>
            <person name="Zheng B.-X."/>
        </authorList>
    </citation>
    <scope>NUCLEOTIDE SEQUENCE [LARGE SCALE GENOMIC DNA]</scope>
    <source>
        <strain evidence="1 2">Y14-15</strain>
    </source>
</reference>